<evidence type="ECO:0000256" key="7">
    <source>
        <dbReference type="ARBA" id="ARBA00023224"/>
    </source>
</evidence>
<dbReference type="Proteomes" id="UP000515160">
    <property type="component" value="Chromosome 2R"/>
</dbReference>
<feature type="transmembrane region" description="Helical" evidence="8">
    <location>
        <begin position="86"/>
        <end position="106"/>
    </location>
</feature>
<dbReference type="PANTHER" id="PTHR21143">
    <property type="entry name" value="INVERTEBRATE GUSTATORY RECEPTOR"/>
    <property type="match status" value="1"/>
</dbReference>
<comment type="function">
    <text evidence="8">Gustatory receptor which mediates acceptance or avoidance behavior, depending on its substrates.</text>
</comment>
<evidence type="ECO:0000256" key="3">
    <source>
        <dbReference type="ARBA" id="ARBA00022692"/>
    </source>
</evidence>
<comment type="similarity">
    <text evidence="8">Belongs to the insect chemoreceptor superfamily. Gustatory receptor (GR) family.</text>
</comment>
<dbReference type="GO" id="GO:0050909">
    <property type="term" value="P:sensory perception of taste"/>
    <property type="evidence" value="ECO:0007669"/>
    <property type="project" value="InterPro"/>
</dbReference>
<feature type="transmembrane region" description="Helical" evidence="8">
    <location>
        <begin position="142"/>
        <end position="163"/>
    </location>
</feature>
<dbReference type="GO" id="GO:0005886">
    <property type="term" value="C:plasma membrane"/>
    <property type="evidence" value="ECO:0007669"/>
    <property type="project" value="UniProtKB-SubCell"/>
</dbReference>
<evidence type="ECO:0000256" key="6">
    <source>
        <dbReference type="ARBA" id="ARBA00023170"/>
    </source>
</evidence>
<evidence type="ECO:0000256" key="4">
    <source>
        <dbReference type="ARBA" id="ARBA00022989"/>
    </source>
</evidence>
<feature type="transmembrane region" description="Helical" evidence="8">
    <location>
        <begin position="55"/>
        <end position="74"/>
    </location>
</feature>
<comment type="subcellular location">
    <subcellularLocation>
        <location evidence="1 8">Cell membrane</location>
        <topology evidence="1 8">Multi-pass membrane protein</topology>
    </subcellularLocation>
</comment>
<dbReference type="GO" id="GO:0030424">
    <property type="term" value="C:axon"/>
    <property type="evidence" value="ECO:0007669"/>
    <property type="project" value="TreeGrafter"/>
</dbReference>
<keyword evidence="9" id="KW-1185">Reference proteome</keyword>
<dbReference type="GeneID" id="117575465"/>
<organism evidence="9 10">
    <name type="scientific">Drosophila albomicans</name>
    <name type="common">Fruit fly</name>
    <dbReference type="NCBI Taxonomy" id="7291"/>
    <lineage>
        <taxon>Eukaryota</taxon>
        <taxon>Metazoa</taxon>
        <taxon>Ecdysozoa</taxon>
        <taxon>Arthropoda</taxon>
        <taxon>Hexapoda</taxon>
        <taxon>Insecta</taxon>
        <taxon>Pterygota</taxon>
        <taxon>Neoptera</taxon>
        <taxon>Endopterygota</taxon>
        <taxon>Diptera</taxon>
        <taxon>Brachycera</taxon>
        <taxon>Muscomorpha</taxon>
        <taxon>Ephydroidea</taxon>
        <taxon>Drosophilidae</taxon>
        <taxon>Drosophila</taxon>
    </lineage>
</organism>
<keyword evidence="2 8" id="KW-1003">Cell membrane</keyword>
<feature type="transmembrane region" description="Helical" evidence="8">
    <location>
        <begin position="314"/>
        <end position="338"/>
    </location>
</feature>
<reference evidence="10" key="1">
    <citation type="submission" date="2025-08" db="UniProtKB">
        <authorList>
            <consortium name="RefSeq"/>
        </authorList>
    </citation>
    <scope>IDENTIFICATION</scope>
    <source>
        <strain evidence="10">15112-1751.03</strain>
        <tissue evidence="10">Whole Adult</tissue>
    </source>
</reference>
<keyword evidence="4 8" id="KW-1133">Transmembrane helix</keyword>
<dbReference type="GO" id="GO:0008049">
    <property type="term" value="P:male courtship behavior"/>
    <property type="evidence" value="ECO:0007669"/>
    <property type="project" value="TreeGrafter"/>
</dbReference>
<dbReference type="Pfam" id="PF08395">
    <property type="entry name" value="7tm_7"/>
    <property type="match status" value="1"/>
</dbReference>
<dbReference type="GO" id="GO:0007635">
    <property type="term" value="P:chemosensory behavior"/>
    <property type="evidence" value="ECO:0007669"/>
    <property type="project" value="TreeGrafter"/>
</dbReference>
<dbReference type="AlphaFoldDB" id="A0A6P8XWA2"/>
<dbReference type="GO" id="GO:0030425">
    <property type="term" value="C:dendrite"/>
    <property type="evidence" value="ECO:0007669"/>
    <property type="project" value="TreeGrafter"/>
</dbReference>
<evidence type="ECO:0000256" key="2">
    <source>
        <dbReference type="ARBA" id="ARBA00022475"/>
    </source>
</evidence>
<keyword evidence="5 8" id="KW-0472">Membrane</keyword>
<accession>A0A6P8XWA2</accession>
<proteinExistence type="inferred from homology"/>
<gene>
    <name evidence="10" type="primary">LOC117575465</name>
</gene>
<dbReference type="GO" id="GO:0043025">
    <property type="term" value="C:neuronal cell body"/>
    <property type="evidence" value="ECO:0007669"/>
    <property type="project" value="TreeGrafter"/>
</dbReference>
<keyword evidence="6 8" id="KW-0675">Receptor</keyword>
<keyword evidence="7 8" id="KW-0807">Transducer</keyword>
<sequence length="429" mass="49404">MNATASGKDIWSRRLLIGLYRAARWLSLLSCRLDVERNHIELKAPRQQCNRLLTIIWRSILVNVYWTIIPDVFLRAHKTESYADVFAMLQSASVILFAVGSFIVQVCAESRFIVILNRYIALYGRICALTQSPELFPLKFSVFYALKLLLTIGGCLYELPQLLPMRHILHGDVGHILTGIIGIYMWMGTLFMLDACFLGFLVSGVFYEQMGAHIGAMLLGMRSIDLMDDETSQTKSLPQRYSHYRRMCLLCDRADELEACGSIYSELYQVTLSFRSIFQFQIFFYIYYNFIVLLLMLYEYIWNYLDDAHEATDLVPLIMVAIKLGNIVLLIMCADYTIKKSQLPQMMPLDIVCTDIDQRWDNSVDMFLSQLQTQQLEIKVMGILQLNNEFIPTILSAIITYLFILIQFGFTGGFDVVEEIAKRNLSARN</sequence>
<protein>
    <recommendedName>
        <fullName evidence="8">Gustatory receptor</fullName>
    </recommendedName>
</protein>
<evidence type="ECO:0000313" key="9">
    <source>
        <dbReference type="Proteomes" id="UP000515160"/>
    </source>
</evidence>
<feature type="transmembrane region" description="Helical" evidence="8">
    <location>
        <begin position="390"/>
        <end position="410"/>
    </location>
</feature>
<dbReference type="InterPro" id="IPR013604">
    <property type="entry name" value="7TM_chemorcpt"/>
</dbReference>
<dbReference type="PANTHER" id="PTHR21143:SF133">
    <property type="entry name" value="GUSTATORY AND PHEROMONE RECEPTOR 32A-RELATED"/>
    <property type="match status" value="1"/>
</dbReference>
<evidence type="ECO:0000256" key="8">
    <source>
        <dbReference type="RuleBase" id="RU363108"/>
    </source>
</evidence>
<feature type="transmembrane region" description="Helical" evidence="8">
    <location>
        <begin position="183"/>
        <end position="207"/>
    </location>
</feature>
<evidence type="ECO:0000313" key="10">
    <source>
        <dbReference type="RefSeq" id="XP_034115570.2"/>
    </source>
</evidence>
<dbReference type="RefSeq" id="XP_034115570.2">
    <property type="nucleotide sequence ID" value="XM_034259679.2"/>
</dbReference>
<evidence type="ECO:0000256" key="5">
    <source>
        <dbReference type="ARBA" id="ARBA00023136"/>
    </source>
</evidence>
<feature type="transmembrane region" description="Helical" evidence="8">
    <location>
        <begin position="282"/>
        <end position="302"/>
    </location>
</feature>
<dbReference type="OrthoDB" id="8018192at2759"/>
<evidence type="ECO:0000256" key="1">
    <source>
        <dbReference type="ARBA" id="ARBA00004651"/>
    </source>
</evidence>
<name>A0A6P8XWA2_DROAB</name>
<dbReference type="CTD" id="42568"/>
<dbReference type="GO" id="GO:0007165">
    <property type="term" value="P:signal transduction"/>
    <property type="evidence" value="ECO:0007669"/>
    <property type="project" value="UniProtKB-KW"/>
</dbReference>
<keyword evidence="3 8" id="KW-0812">Transmembrane</keyword>